<organism evidence="1 2">
    <name type="scientific">Sphagnum troendelagicum</name>
    <dbReference type="NCBI Taxonomy" id="128251"/>
    <lineage>
        <taxon>Eukaryota</taxon>
        <taxon>Viridiplantae</taxon>
        <taxon>Streptophyta</taxon>
        <taxon>Embryophyta</taxon>
        <taxon>Bryophyta</taxon>
        <taxon>Sphagnophytina</taxon>
        <taxon>Sphagnopsida</taxon>
        <taxon>Sphagnales</taxon>
        <taxon>Sphagnaceae</taxon>
        <taxon>Sphagnum</taxon>
    </lineage>
</organism>
<keyword evidence="2" id="KW-1185">Reference proteome</keyword>
<name>A0ABP0U8X3_9BRYO</name>
<dbReference type="EMBL" id="OZ019894">
    <property type="protein sequence ID" value="CAK9215728.1"/>
    <property type="molecule type" value="Genomic_DNA"/>
</dbReference>
<evidence type="ECO:0000313" key="2">
    <source>
        <dbReference type="Proteomes" id="UP001497512"/>
    </source>
</evidence>
<gene>
    <name evidence="1" type="ORF">CSSPTR1EN2_LOCUS12877</name>
</gene>
<accession>A0ABP0U8X3</accession>
<reference evidence="1" key="1">
    <citation type="submission" date="2024-02" db="EMBL/GenBank/DDBJ databases">
        <authorList>
            <consortium name="ELIXIR-Norway"/>
            <consortium name="Elixir Norway"/>
        </authorList>
    </citation>
    <scope>NUCLEOTIDE SEQUENCE</scope>
</reference>
<dbReference type="Proteomes" id="UP001497512">
    <property type="component" value="Chromosome 2"/>
</dbReference>
<proteinExistence type="predicted"/>
<protein>
    <submittedName>
        <fullName evidence="1">Uncharacterized protein</fullName>
    </submittedName>
</protein>
<sequence>MGLDVEMKTVVELAAAAPSPLIHLKGIITLIEKGVSKKEMRLMARAIRQMLAVRHRLKAYTVSSFLKHALPTSSEAVSRLLSFVAKAWMATQCA</sequence>
<evidence type="ECO:0000313" key="1">
    <source>
        <dbReference type="EMBL" id="CAK9215728.1"/>
    </source>
</evidence>